<dbReference type="InterPro" id="IPR039220">
    <property type="entry name" value="FAM3"/>
</dbReference>
<dbReference type="GeneID" id="102686602"/>
<comment type="subcellular location">
    <subcellularLocation>
        <location evidence="1">Secreted</location>
    </subcellularLocation>
</comment>
<evidence type="ECO:0000256" key="4">
    <source>
        <dbReference type="ARBA" id="ARBA00022729"/>
    </source>
</evidence>
<dbReference type="HOGENOM" id="CLU_099478_1_1_1"/>
<evidence type="ECO:0000256" key="5">
    <source>
        <dbReference type="ARBA" id="ARBA00022734"/>
    </source>
</evidence>
<name>W5LZT1_LEPOC</name>
<feature type="transmembrane region" description="Helical" evidence="8">
    <location>
        <begin position="12"/>
        <end position="29"/>
    </location>
</feature>
<keyword evidence="4" id="KW-0732">Signal</keyword>
<dbReference type="EMBL" id="AHAT01003352">
    <property type="status" value="NOT_ANNOTATED_CDS"/>
    <property type="molecule type" value="Genomic_DNA"/>
</dbReference>
<keyword evidence="8" id="KW-0472">Membrane</keyword>
<evidence type="ECO:0000313" key="10">
    <source>
        <dbReference type="Ensembl" id="ENSLOCP00000001638.1"/>
    </source>
</evidence>
<evidence type="ECO:0000256" key="8">
    <source>
        <dbReference type="SAM" id="Phobius"/>
    </source>
</evidence>
<evidence type="ECO:0000256" key="1">
    <source>
        <dbReference type="ARBA" id="ARBA00004613"/>
    </source>
</evidence>
<dbReference type="GO" id="GO:0030246">
    <property type="term" value="F:carbohydrate binding"/>
    <property type="evidence" value="ECO:0007669"/>
    <property type="project" value="UniProtKB-UniRule"/>
</dbReference>
<dbReference type="OMA" id="FPKICFE"/>
<dbReference type="AlphaFoldDB" id="W5LZT1"/>
<dbReference type="InterPro" id="IPR039477">
    <property type="entry name" value="ILEI/PANDER_dom"/>
</dbReference>
<evidence type="ECO:0000313" key="11">
    <source>
        <dbReference type="Proteomes" id="UP000018468"/>
    </source>
</evidence>
<feature type="domain" description="ILEI/PANDER" evidence="9">
    <location>
        <begin position="112"/>
        <end position="200"/>
    </location>
</feature>
<dbReference type="PROSITE" id="PS52031">
    <property type="entry name" value="GG_LECTIN"/>
    <property type="match status" value="1"/>
</dbReference>
<dbReference type="Bgee" id="ENSLOCG00000001440">
    <property type="expression patterns" value="Expressed in intestine and 13 other cell types or tissues"/>
</dbReference>
<dbReference type="Ensembl" id="ENSLOCT00000001643.1">
    <property type="protein sequence ID" value="ENSLOCP00000001638.1"/>
    <property type="gene ID" value="ENSLOCG00000001440.1"/>
</dbReference>
<dbReference type="PANTHER" id="PTHR14592">
    <property type="entry name" value="UNCHARACTERIZED FAM3"/>
    <property type="match status" value="1"/>
</dbReference>
<keyword evidence="8" id="KW-1133">Transmembrane helix</keyword>
<keyword evidence="8" id="KW-0812">Transmembrane</keyword>
<dbReference type="Proteomes" id="UP000018468">
    <property type="component" value="Linkage group LG3"/>
</dbReference>
<dbReference type="OrthoDB" id="440755at2759"/>
<evidence type="ECO:0000256" key="2">
    <source>
        <dbReference type="ARBA" id="ARBA00010905"/>
    </source>
</evidence>
<reference evidence="11" key="1">
    <citation type="submission" date="2011-12" db="EMBL/GenBank/DDBJ databases">
        <title>The Draft Genome of Lepisosteus oculatus.</title>
        <authorList>
            <consortium name="The Broad Institute Genome Assembly &amp; Analysis Group"/>
            <consortium name="Computational R&amp;D Group"/>
            <consortium name="and Sequencing Platform"/>
            <person name="Di Palma F."/>
            <person name="Alfoldi J."/>
            <person name="Johnson J."/>
            <person name="Berlin A."/>
            <person name="Gnerre S."/>
            <person name="Jaffe D."/>
            <person name="MacCallum I."/>
            <person name="Young S."/>
            <person name="Walker B.J."/>
            <person name="Lander E.S."/>
            <person name="Lindblad-Toh K."/>
        </authorList>
    </citation>
    <scope>NUCLEOTIDE SEQUENCE [LARGE SCALE GENOMIC DNA]</scope>
</reference>
<accession>W5LZT1</accession>
<reference evidence="10" key="2">
    <citation type="submission" date="2025-08" db="UniProtKB">
        <authorList>
            <consortium name="Ensembl"/>
        </authorList>
    </citation>
    <scope>IDENTIFICATION</scope>
</reference>
<keyword evidence="3" id="KW-0964">Secreted</keyword>
<evidence type="ECO:0000256" key="3">
    <source>
        <dbReference type="ARBA" id="ARBA00022525"/>
    </source>
</evidence>
<keyword evidence="11" id="KW-1185">Reference proteome</keyword>
<evidence type="ECO:0000259" key="9">
    <source>
        <dbReference type="Pfam" id="PF15711"/>
    </source>
</evidence>
<dbReference type="Pfam" id="PF15711">
    <property type="entry name" value="ILEI"/>
    <property type="match status" value="1"/>
</dbReference>
<keyword evidence="6" id="KW-1015">Disulfide bond</keyword>
<dbReference type="GeneTree" id="ENSGT00950000183004"/>
<protein>
    <submittedName>
        <fullName evidence="10">FAM3 metabolism regulating signaling molecule B</fullName>
    </submittedName>
</protein>
<dbReference type="InParanoid" id="W5LZT1"/>
<organism evidence="10 11">
    <name type="scientific">Lepisosteus oculatus</name>
    <name type="common">Spotted gar</name>
    <dbReference type="NCBI Taxonomy" id="7918"/>
    <lineage>
        <taxon>Eukaryota</taxon>
        <taxon>Metazoa</taxon>
        <taxon>Chordata</taxon>
        <taxon>Craniata</taxon>
        <taxon>Vertebrata</taxon>
        <taxon>Euteleostomi</taxon>
        <taxon>Actinopterygii</taxon>
        <taxon>Neopterygii</taxon>
        <taxon>Holostei</taxon>
        <taxon>Semionotiformes</taxon>
        <taxon>Lepisosteidae</taxon>
        <taxon>Lepisosteus</taxon>
    </lineage>
</organism>
<dbReference type="GO" id="GO:0005615">
    <property type="term" value="C:extracellular space"/>
    <property type="evidence" value="ECO:0000318"/>
    <property type="project" value="GO_Central"/>
</dbReference>
<comment type="similarity">
    <text evidence="2">Belongs to the FAM3 family.</text>
</comment>
<evidence type="ECO:0000256" key="7">
    <source>
        <dbReference type="PROSITE-ProRule" id="PRU01375"/>
    </source>
</evidence>
<sequence>MPVCRARLPGTLLRGLALAVCCVLAWYLGQVLSVVMPPQAISLAVSGIHRMAVDVPRVTAPAPRRQKCSLWSACPPGSFAFQVASGGGIQKFPKICFEDEIITGKGKDGTGRGMNIVAIDAASGKRIASRHFDMWVGENSGAMVKFIQEIPTGSFILMATFDEGSTKLTEEAKKEIEKLGSTEIRNIGFRSSWVFVGAKGFSLPANMKKEKMNHSDKSKNRYAGWPAEVQLQGCVAQQRRL</sequence>
<keyword evidence="5 7" id="KW-0430">Lectin</keyword>
<reference evidence="10" key="3">
    <citation type="submission" date="2025-09" db="UniProtKB">
        <authorList>
            <consortium name="Ensembl"/>
        </authorList>
    </citation>
    <scope>IDENTIFICATION</scope>
</reference>
<proteinExistence type="inferred from homology"/>
<evidence type="ECO:0000256" key="6">
    <source>
        <dbReference type="ARBA" id="ARBA00023157"/>
    </source>
</evidence>
<dbReference type="eggNOG" id="ENOG502QUEU">
    <property type="taxonomic scope" value="Eukaryota"/>
</dbReference>